<evidence type="ECO:0000313" key="6">
    <source>
        <dbReference type="EMBL" id="MEA5391092.1"/>
    </source>
</evidence>
<dbReference type="PIRSF" id="PIRSF000103">
    <property type="entry name" value="HIBADH"/>
    <property type="match status" value="1"/>
</dbReference>
<dbReference type="InterPro" id="IPR006115">
    <property type="entry name" value="6PGDH_NADP-bd"/>
</dbReference>
<dbReference type="RefSeq" id="WP_323305131.1">
    <property type="nucleotide sequence ID" value="NZ_JAYGHX010000003.1"/>
</dbReference>
<reference evidence="6 7" key="1">
    <citation type="submission" date="2023-12" db="EMBL/GenBank/DDBJ databases">
        <title>Baltic Sea Cyanobacteria.</title>
        <authorList>
            <person name="Delbaje E."/>
            <person name="Fewer D.P."/>
            <person name="Shishido T.K."/>
        </authorList>
    </citation>
    <scope>NUCLEOTIDE SEQUENCE [LARGE SCALE GENOMIC DNA]</scope>
    <source>
        <strain evidence="6 7">UHCC 0139</strain>
    </source>
</reference>
<dbReference type="PANTHER" id="PTHR43060">
    <property type="entry name" value="3-HYDROXYISOBUTYRATE DEHYDROGENASE-LIKE 1, MITOCHONDRIAL-RELATED"/>
    <property type="match status" value="1"/>
</dbReference>
<organism evidence="6 7">
    <name type="scientific">Cyanobium gracile UHCC 0139</name>
    <dbReference type="NCBI Taxonomy" id="3110308"/>
    <lineage>
        <taxon>Bacteria</taxon>
        <taxon>Bacillati</taxon>
        <taxon>Cyanobacteriota</taxon>
        <taxon>Cyanophyceae</taxon>
        <taxon>Synechococcales</taxon>
        <taxon>Prochlorococcaceae</taxon>
        <taxon>Cyanobium</taxon>
    </lineage>
</organism>
<dbReference type="InterPro" id="IPR029154">
    <property type="entry name" value="HIBADH-like_NADP-bd"/>
</dbReference>
<keyword evidence="2 6" id="KW-0560">Oxidoreductase</keyword>
<dbReference type="GO" id="GO:0016491">
    <property type="term" value="F:oxidoreductase activity"/>
    <property type="evidence" value="ECO:0007669"/>
    <property type="project" value="UniProtKB-KW"/>
</dbReference>
<proteinExistence type="inferred from homology"/>
<dbReference type="InterPro" id="IPR013328">
    <property type="entry name" value="6PGD_dom2"/>
</dbReference>
<sequence>MALPIGFIGLGALGAPMACNLLAQGFPLTVHNRHRDRELPLAAAGARRAATPAAAAQGAAVLVLCLSDDAAVAAVLLGEGGESAVAALAGLAPGALVVDVSTIAPQTSRAMAAALAARGVAYLDAPVTGGTEGARAGTLSVLVGGAVADLERARPLLEAVGRTITAIGPVGAGQEAKAVNQVLVAGCYAAVAEALALGQRLGLPMEEVRQALLGGAAGSWALEHRGGSMLRSEFPLGFRLRLHRKDLAIALGAAAAAGLELPVARQVAVMEDDLIAAGHGDEDVSALARWFSAGSR</sequence>
<evidence type="ECO:0000313" key="7">
    <source>
        <dbReference type="Proteomes" id="UP001304461"/>
    </source>
</evidence>
<dbReference type="PANTHER" id="PTHR43060:SF15">
    <property type="entry name" value="3-HYDROXYISOBUTYRATE DEHYDROGENASE-LIKE 1, MITOCHONDRIAL-RELATED"/>
    <property type="match status" value="1"/>
</dbReference>
<dbReference type="SUPFAM" id="SSF48179">
    <property type="entry name" value="6-phosphogluconate dehydrogenase C-terminal domain-like"/>
    <property type="match status" value="1"/>
</dbReference>
<dbReference type="SUPFAM" id="SSF51735">
    <property type="entry name" value="NAD(P)-binding Rossmann-fold domains"/>
    <property type="match status" value="1"/>
</dbReference>
<dbReference type="Gene3D" id="3.40.50.720">
    <property type="entry name" value="NAD(P)-binding Rossmann-like Domain"/>
    <property type="match status" value="1"/>
</dbReference>
<dbReference type="InterPro" id="IPR036291">
    <property type="entry name" value="NAD(P)-bd_dom_sf"/>
</dbReference>
<name>A0ABU5RTM8_9CYAN</name>
<evidence type="ECO:0000259" key="4">
    <source>
        <dbReference type="Pfam" id="PF03446"/>
    </source>
</evidence>
<dbReference type="InterPro" id="IPR008927">
    <property type="entry name" value="6-PGluconate_DH-like_C_sf"/>
</dbReference>
<dbReference type="EC" id="1.1.-.-" evidence="6"/>
<dbReference type="InterPro" id="IPR015815">
    <property type="entry name" value="HIBADH-related"/>
</dbReference>
<evidence type="ECO:0000259" key="5">
    <source>
        <dbReference type="Pfam" id="PF14833"/>
    </source>
</evidence>
<dbReference type="Pfam" id="PF14833">
    <property type="entry name" value="NAD_binding_11"/>
    <property type="match status" value="1"/>
</dbReference>
<keyword evidence="7" id="KW-1185">Reference proteome</keyword>
<feature type="domain" description="3-hydroxyisobutyrate dehydrogenase-like NAD-binding" evidence="5">
    <location>
        <begin position="171"/>
        <end position="290"/>
    </location>
</feature>
<comment type="caution">
    <text evidence="6">The sequence shown here is derived from an EMBL/GenBank/DDBJ whole genome shotgun (WGS) entry which is preliminary data.</text>
</comment>
<feature type="domain" description="6-phosphogluconate dehydrogenase NADP-binding" evidence="4">
    <location>
        <begin position="5"/>
        <end position="168"/>
    </location>
</feature>
<accession>A0ABU5RTM8</accession>
<dbReference type="EMBL" id="JAYGHX010000003">
    <property type="protein sequence ID" value="MEA5391092.1"/>
    <property type="molecule type" value="Genomic_DNA"/>
</dbReference>
<keyword evidence="3" id="KW-0520">NAD</keyword>
<evidence type="ECO:0000256" key="2">
    <source>
        <dbReference type="ARBA" id="ARBA00023002"/>
    </source>
</evidence>
<protein>
    <submittedName>
        <fullName evidence="6">NAD(P)-dependent oxidoreductase</fullName>
        <ecNumber evidence="6">1.1.-.-</ecNumber>
    </submittedName>
</protein>
<dbReference type="Proteomes" id="UP001304461">
    <property type="component" value="Unassembled WGS sequence"/>
</dbReference>
<comment type="similarity">
    <text evidence="1">Belongs to the HIBADH-related family.</text>
</comment>
<evidence type="ECO:0000256" key="1">
    <source>
        <dbReference type="ARBA" id="ARBA00009080"/>
    </source>
</evidence>
<dbReference type="Pfam" id="PF03446">
    <property type="entry name" value="NAD_binding_2"/>
    <property type="match status" value="1"/>
</dbReference>
<gene>
    <name evidence="6" type="ORF">VB738_07430</name>
</gene>
<evidence type="ECO:0000256" key="3">
    <source>
        <dbReference type="ARBA" id="ARBA00023027"/>
    </source>
</evidence>
<dbReference type="Gene3D" id="1.10.1040.10">
    <property type="entry name" value="N-(1-d-carboxylethyl)-l-norvaline Dehydrogenase, domain 2"/>
    <property type="match status" value="1"/>
</dbReference>